<evidence type="ECO:0000259" key="3">
    <source>
        <dbReference type="PROSITE" id="PS51186"/>
    </source>
</evidence>
<organism evidence="4 5">
    <name type="scientific">Streptomyces spectabilis</name>
    <dbReference type="NCBI Taxonomy" id="68270"/>
    <lineage>
        <taxon>Bacteria</taxon>
        <taxon>Bacillati</taxon>
        <taxon>Actinomycetota</taxon>
        <taxon>Actinomycetes</taxon>
        <taxon>Kitasatosporales</taxon>
        <taxon>Streptomycetaceae</taxon>
        <taxon>Streptomyces</taxon>
    </lineage>
</organism>
<dbReference type="Proteomes" id="UP000316806">
    <property type="component" value="Chromosome"/>
</dbReference>
<dbReference type="AlphaFoldDB" id="A0A516R962"/>
<accession>A0A516R962</accession>
<dbReference type="InterPro" id="IPR016181">
    <property type="entry name" value="Acyl_CoA_acyltransferase"/>
</dbReference>
<dbReference type="Pfam" id="PF00583">
    <property type="entry name" value="Acetyltransf_1"/>
    <property type="match status" value="1"/>
</dbReference>
<dbReference type="EMBL" id="CP040916">
    <property type="protein sequence ID" value="QDQ12196.1"/>
    <property type="molecule type" value="Genomic_DNA"/>
</dbReference>
<keyword evidence="2" id="KW-0012">Acyltransferase</keyword>
<name>A0A516R962_STRST</name>
<evidence type="ECO:0000256" key="2">
    <source>
        <dbReference type="ARBA" id="ARBA00023315"/>
    </source>
</evidence>
<dbReference type="GO" id="GO:0016747">
    <property type="term" value="F:acyltransferase activity, transferring groups other than amino-acyl groups"/>
    <property type="evidence" value="ECO:0007669"/>
    <property type="project" value="InterPro"/>
</dbReference>
<dbReference type="PANTHER" id="PTHR43877">
    <property type="entry name" value="AMINOALKYLPHOSPHONATE N-ACETYLTRANSFERASE-RELATED-RELATED"/>
    <property type="match status" value="1"/>
</dbReference>
<feature type="domain" description="N-acetyltransferase" evidence="3">
    <location>
        <begin position="12"/>
        <end position="179"/>
    </location>
</feature>
<sequence>MNSDSTAHVGPIRVRVGTAADVPVFLGLLDSAAEWLVSQGYTRQWGTEPLSAKPRLVELVEKYVAEGTPWIAEVDGVPAGMLMLTENPTDYVAAVDEPERYVHYLATGRRFAGLGVGRALLAHAVAETRAQGVSLLRVDCYAGNGGKLVAYYESNGFVRTETFTAKDGTWPGQVLAMRV</sequence>
<dbReference type="Gene3D" id="3.40.630.30">
    <property type="match status" value="1"/>
</dbReference>
<dbReference type="SUPFAM" id="SSF55729">
    <property type="entry name" value="Acyl-CoA N-acyltransferases (Nat)"/>
    <property type="match status" value="1"/>
</dbReference>
<dbReference type="RefSeq" id="WP_144004062.1">
    <property type="nucleotide sequence ID" value="NZ_CP040916.1"/>
</dbReference>
<evidence type="ECO:0000256" key="1">
    <source>
        <dbReference type="ARBA" id="ARBA00022679"/>
    </source>
</evidence>
<dbReference type="InterPro" id="IPR050832">
    <property type="entry name" value="Bact_Acetyltransf"/>
</dbReference>
<dbReference type="InterPro" id="IPR000182">
    <property type="entry name" value="GNAT_dom"/>
</dbReference>
<protein>
    <submittedName>
        <fullName evidence="4">GNAT family N-acetyltransferase</fullName>
    </submittedName>
</protein>
<gene>
    <name evidence="4" type="ORF">FH965_17760</name>
</gene>
<proteinExistence type="predicted"/>
<dbReference type="CDD" id="cd04301">
    <property type="entry name" value="NAT_SF"/>
    <property type="match status" value="1"/>
</dbReference>
<evidence type="ECO:0000313" key="5">
    <source>
        <dbReference type="Proteomes" id="UP000316806"/>
    </source>
</evidence>
<evidence type="ECO:0000313" key="4">
    <source>
        <dbReference type="EMBL" id="QDQ12196.1"/>
    </source>
</evidence>
<reference evidence="4 5" key="1">
    <citation type="journal article" date="2019" name="J. Ind. Microbiol. Biotechnol.">
        <title>The complete genomic sequence of Streptomyces spectabilis NRRL-2792 and identification of secondary metabolite biosynthetic gene clusters.</title>
        <authorList>
            <person name="Sinha A."/>
            <person name="Phillips-Salemka S."/>
            <person name="Niraula T.A."/>
            <person name="Short K.A."/>
            <person name="Niraula N.P."/>
        </authorList>
    </citation>
    <scope>NUCLEOTIDE SEQUENCE [LARGE SCALE GENOMIC DNA]</scope>
    <source>
        <strain evidence="4 5">NRRL 2792</strain>
    </source>
</reference>
<keyword evidence="1 4" id="KW-0808">Transferase</keyword>
<dbReference type="PROSITE" id="PS51186">
    <property type="entry name" value="GNAT"/>
    <property type="match status" value="1"/>
</dbReference>